<evidence type="ECO:0000313" key="13">
    <source>
        <dbReference type="EMBL" id="MDT0248702.1"/>
    </source>
</evidence>
<accession>A0AAE4G217</accession>
<evidence type="ECO:0000256" key="7">
    <source>
        <dbReference type="ARBA" id="ARBA00023004"/>
    </source>
</evidence>
<evidence type="ECO:0000256" key="10">
    <source>
        <dbReference type="SAM" id="MobiDB-lite"/>
    </source>
</evidence>
<comment type="function">
    <text evidence="9">Involved in the recovery of exogenous heme iron. Extracts iron from heme while preserving the protoporphyrin ring intact.</text>
</comment>
<keyword evidence="3 9" id="KW-0349">Heme</keyword>
<evidence type="ECO:0000313" key="14">
    <source>
        <dbReference type="Proteomes" id="UP001180729"/>
    </source>
</evidence>
<dbReference type="GO" id="GO:0033212">
    <property type="term" value="P:iron import into cell"/>
    <property type="evidence" value="ECO:0007669"/>
    <property type="project" value="InterPro"/>
</dbReference>
<comment type="cofactor">
    <cofactor evidence="9">
        <name>heme b</name>
        <dbReference type="ChEBI" id="CHEBI:60344"/>
    </cofactor>
    <text evidence="9">Binds 1 heme b (iron(II)-protoporphyrin IX) group non-covalently per subunit.</text>
</comment>
<dbReference type="GO" id="GO:0046872">
    <property type="term" value="F:metal ion binding"/>
    <property type="evidence" value="ECO:0007669"/>
    <property type="project" value="UniProtKB-KW"/>
</dbReference>
<gene>
    <name evidence="13" type="primary">efeB</name>
    <name evidence="13" type="ORF">RMW62_06350</name>
</gene>
<dbReference type="PANTHER" id="PTHR30521">
    <property type="entry name" value="DEFERROCHELATASE/PEROXIDASE"/>
    <property type="match status" value="1"/>
</dbReference>
<dbReference type="Pfam" id="PF04261">
    <property type="entry name" value="Dyp_perox_N"/>
    <property type="match status" value="1"/>
</dbReference>
<keyword evidence="4 9" id="KW-0479">Metal-binding</keyword>
<dbReference type="SUPFAM" id="SSF54909">
    <property type="entry name" value="Dimeric alpha+beta barrel"/>
    <property type="match status" value="1"/>
</dbReference>
<evidence type="ECO:0000256" key="5">
    <source>
        <dbReference type="ARBA" id="ARBA00022729"/>
    </source>
</evidence>
<evidence type="ECO:0000256" key="3">
    <source>
        <dbReference type="ARBA" id="ARBA00022617"/>
    </source>
</evidence>
<comment type="caution">
    <text evidence="13">The sequence shown here is derived from an EMBL/GenBank/DDBJ whole genome shotgun (WGS) entry which is preliminary data.</text>
</comment>
<dbReference type="PANTHER" id="PTHR30521:SF4">
    <property type="entry name" value="DEFERROCHELATASE"/>
    <property type="match status" value="1"/>
</dbReference>
<dbReference type="InterPro" id="IPR048328">
    <property type="entry name" value="Dyp_perox_C"/>
</dbReference>
<feature type="compositionally biased region" description="Basic and acidic residues" evidence="10">
    <location>
        <begin position="70"/>
        <end position="79"/>
    </location>
</feature>
<proteinExistence type="inferred from homology"/>
<evidence type="ECO:0000256" key="6">
    <source>
        <dbReference type="ARBA" id="ARBA00023002"/>
    </source>
</evidence>
<dbReference type="NCBIfam" id="TIGR01412">
    <property type="entry name" value="tat_substr_1"/>
    <property type="match status" value="1"/>
</dbReference>
<name>A0AAE4G217_9ACTO</name>
<evidence type="ECO:0000256" key="1">
    <source>
        <dbReference type="ARBA" id="ARBA00004196"/>
    </source>
</evidence>
<dbReference type="GO" id="GO:0005829">
    <property type="term" value="C:cytosol"/>
    <property type="evidence" value="ECO:0007669"/>
    <property type="project" value="TreeGrafter"/>
</dbReference>
<evidence type="ECO:0000256" key="8">
    <source>
        <dbReference type="ARBA" id="ARBA00025737"/>
    </source>
</evidence>
<feature type="compositionally biased region" description="Low complexity" evidence="10">
    <location>
        <begin position="43"/>
        <end position="63"/>
    </location>
</feature>
<feature type="compositionally biased region" description="Polar residues" evidence="10">
    <location>
        <begin position="33"/>
        <end position="42"/>
    </location>
</feature>
<feature type="region of interest" description="Disordered" evidence="10">
    <location>
        <begin position="1"/>
        <end position="96"/>
    </location>
</feature>
<protein>
    <recommendedName>
        <fullName evidence="9">Deferrochelatase</fullName>
        <ecNumber evidence="9">1.11.1.-</ecNumber>
    </recommendedName>
    <alternativeName>
        <fullName evidence="9">Peroxidase EfeB</fullName>
    </alternativeName>
</protein>
<comment type="subcellular location">
    <subcellularLocation>
        <location evidence="1">Cell envelope</location>
    </subcellularLocation>
</comment>
<sequence>MSGKPAHESGTSPVADDAAQDETLDEPQDKTARAQQESQAPTSEGPGDSSSASDAAEQSEGASTPDGADQSEKAEKSDEPGTPGSAGKPGAKGTSRRAMFTGAGLGAALAGLAGVAGGRAWEASRRPEEAILTTYPFRGDHQAGITTPAQDNMFTAAFDVSATDVEELKTLLSEWAVAAEQMTAGELIGGQPSSNKQLPPKDTGEAWGYKPNGLTITFGVGKGLFVDADGKDRFGLAAKMPAVLKEGMPSFAGDQLHAAQSDGDLLIQACSNDAQVCVHAIRNLTRIAFGTATLRWSQVGYGRTSSTSVDQETPRNLFGFKDGTNNIKAEDSTDQLNKHLWVQKGDDAAAAWMTGGTYYVARRIRMLAEIWDRLRLIEQEQTMGRDKRYGAPLSITNPTKSSEEFTAVDYKAKDDKGETLVPADAHIAVVSPEQNQGRRMLRRGYNYTDGSDSLGQLQTGLFFIAFVRDPRTNFYPILDRMTKTDALQEYLKHEASALFAIPPGIKEGDTMVAASLFS</sequence>
<keyword evidence="2 9" id="KW-0575">Peroxidase</keyword>
<dbReference type="InterPro" id="IPR011008">
    <property type="entry name" value="Dimeric_a/b-barrel"/>
</dbReference>
<evidence type="ECO:0000256" key="2">
    <source>
        <dbReference type="ARBA" id="ARBA00022559"/>
    </source>
</evidence>
<feature type="domain" description="Dyp-type peroxidase N-terminal" evidence="11">
    <location>
        <begin position="142"/>
        <end position="301"/>
    </location>
</feature>
<organism evidence="13 14">
    <name type="scientific">Actinomyces oris</name>
    <dbReference type="NCBI Taxonomy" id="544580"/>
    <lineage>
        <taxon>Bacteria</taxon>
        <taxon>Bacillati</taxon>
        <taxon>Actinomycetota</taxon>
        <taxon>Actinomycetes</taxon>
        <taxon>Actinomycetales</taxon>
        <taxon>Actinomycetaceae</taxon>
        <taxon>Actinomyces</taxon>
    </lineage>
</organism>
<reference evidence="13" key="1">
    <citation type="submission" date="2022-06" db="EMBL/GenBank/DDBJ databases">
        <title>Draft Genome Sequences of Three Actinomyces oris Strains, Isolated from Healthy Human Feces.</title>
        <authorList>
            <person name="Ye Y."/>
            <person name="Liu C."/>
            <person name="Zhao J."/>
            <person name="Xu J."/>
            <person name="Huang H."/>
            <person name="Wang B."/>
            <person name="Wei J."/>
            <person name="Jing X."/>
        </authorList>
    </citation>
    <scope>NUCLEOTIDE SEQUENCE</scope>
    <source>
        <strain evidence="13">CNGBCC1803368</strain>
    </source>
</reference>
<feature type="region of interest" description="Disordered" evidence="10">
    <location>
        <begin position="187"/>
        <end position="206"/>
    </location>
</feature>
<dbReference type="AlphaFoldDB" id="A0AAE4G217"/>
<evidence type="ECO:0000259" key="12">
    <source>
        <dbReference type="Pfam" id="PF20628"/>
    </source>
</evidence>
<dbReference type="InterPro" id="IPR006313">
    <property type="entry name" value="EfeB/EfeN"/>
</dbReference>
<keyword evidence="5" id="KW-0732">Signal</keyword>
<dbReference type="GO" id="GO:0030313">
    <property type="term" value="C:cell envelope"/>
    <property type="evidence" value="ECO:0007669"/>
    <property type="project" value="UniProtKB-SubCell"/>
</dbReference>
<evidence type="ECO:0000259" key="11">
    <source>
        <dbReference type="Pfam" id="PF04261"/>
    </source>
</evidence>
<dbReference type="NCBIfam" id="TIGR01413">
    <property type="entry name" value="Dyp_perox_fam"/>
    <property type="match status" value="1"/>
</dbReference>
<dbReference type="GO" id="GO:0004601">
    <property type="term" value="F:peroxidase activity"/>
    <property type="evidence" value="ECO:0007669"/>
    <property type="project" value="UniProtKB-KW"/>
</dbReference>
<dbReference type="EMBL" id="JAMZMH010000006">
    <property type="protein sequence ID" value="MDT0248702.1"/>
    <property type="molecule type" value="Genomic_DNA"/>
</dbReference>
<keyword evidence="7 9" id="KW-0408">Iron</keyword>
<comment type="similarity">
    <text evidence="8 9">Belongs to the DyP-type peroxidase family.</text>
</comment>
<dbReference type="Proteomes" id="UP001180729">
    <property type="component" value="Unassembled WGS sequence"/>
</dbReference>
<dbReference type="PROSITE" id="PS51404">
    <property type="entry name" value="DYP_PEROXIDASE"/>
    <property type="match status" value="1"/>
</dbReference>
<feature type="domain" description="Dyp-type peroxidase C-terminal" evidence="12">
    <location>
        <begin position="313"/>
        <end position="505"/>
    </location>
</feature>
<dbReference type="RefSeq" id="WP_311372644.1">
    <property type="nucleotide sequence ID" value="NZ_JAMZMH010000006.1"/>
</dbReference>
<dbReference type="InterPro" id="IPR048327">
    <property type="entry name" value="Dyp_perox_N"/>
</dbReference>
<dbReference type="Pfam" id="PF20628">
    <property type="entry name" value="Dyp_perox_C"/>
    <property type="match status" value="1"/>
</dbReference>
<dbReference type="InterPro" id="IPR006314">
    <property type="entry name" value="Dyp_peroxidase"/>
</dbReference>
<evidence type="ECO:0000256" key="9">
    <source>
        <dbReference type="RuleBase" id="RU365017"/>
    </source>
</evidence>
<evidence type="ECO:0000256" key="4">
    <source>
        <dbReference type="ARBA" id="ARBA00022723"/>
    </source>
</evidence>
<dbReference type="GO" id="GO:0020037">
    <property type="term" value="F:heme binding"/>
    <property type="evidence" value="ECO:0007669"/>
    <property type="project" value="InterPro"/>
</dbReference>
<keyword evidence="6 9" id="KW-0560">Oxidoreductase</keyword>
<dbReference type="EC" id="1.11.1.-" evidence="9"/>